<dbReference type="InterPro" id="IPR001789">
    <property type="entry name" value="Sig_transdc_resp-reg_receiver"/>
</dbReference>
<dbReference type="PROSITE" id="PS50045">
    <property type="entry name" value="SIGMA54_INTERACT_4"/>
    <property type="match status" value="1"/>
</dbReference>
<dbReference type="Gene3D" id="1.10.10.60">
    <property type="entry name" value="Homeodomain-like"/>
    <property type="match status" value="1"/>
</dbReference>
<evidence type="ECO:0000259" key="7">
    <source>
        <dbReference type="PROSITE" id="PS50110"/>
    </source>
</evidence>
<evidence type="ECO:0000256" key="1">
    <source>
        <dbReference type="ARBA" id="ARBA00022741"/>
    </source>
</evidence>
<proteinExistence type="predicted"/>
<dbReference type="SUPFAM" id="SSF46689">
    <property type="entry name" value="Homeodomain-like"/>
    <property type="match status" value="1"/>
</dbReference>
<name>A0ABX1MZ57_9RHOO</name>
<keyword evidence="3" id="KW-0805">Transcription regulation</keyword>
<dbReference type="Gene3D" id="1.10.8.60">
    <property type="match status" value="1"/>
</dbReference>
<keyword evidence="5" id="KW-0597">Phosphoprotein</keyword>
<dbReference type="InterPro" id="IPR002078">
    <property type="entry name" value="Sigma_54_int"/>
</dbReference>
<dbReference type="InterPro" id="IPR009057">
    <property type="entry name" value="Homeodomain-like_sf"/>
</dbReference>
<dbReference type="Gene3D" id="3.40.50.300">
    <property type="entry name" value="P-loop containing nucleotide triphosphate hydrolases"/>
    <property type="match status" value="1"/>
</dbReference>
<dbReference type="RefSeq" id="WP_169198582.1">
    <property type="nucleotide sequence ID" value="NZ_WTVH02000010.1"/>
</dbReference>
<dbReference type="SMART" id="SM00382">
    <property type="entry name" value="AAA"/>
    <property type="match status" value="1"/>
</dbReference>
<evidence type="ECO:0000313" key="8">
    <source>
        <dbReference type="EMBL" id="NMF93302.1"/>
    </source>
</evidence>
<dbReference type="PANTHER" id="PTHR32071">
    <property type="entry name" value="TRANSCRIPTIONAL REGULATORY PROTEIN"/>
    <property type="match status" value="1"/>
</dbReference>
<keyword evidence="2" id="KW-0067">ATP-binding</keyword>
<dbReference type="InterPro" id="IPR011006">
    <property type="entry name" value="CheY-like_superfamily"/>
</dbReference>
<protein>
    <submittedName>
        <fullName evidence="8">Response regulator</fullName>
    </submittedName>
</protein>
<evidence type="ECO:0000256" key="3">
    <source>
        <dbReference type="ARBA" id="ARBA00023015"/>
    </source>
</evidence>
<dbReference type="SUPFAM" id="SSF52172">
    <property type="entry name" value="CheY-like"/>
    <property type="match status" value="1"/>
</dbReference>
<dbReference type="Pfam" id="PF00158">
    <property type="entry name" value="Sigma54_activat"/>
    <property type="match status" value="1"/>
</dbReference>
<dbReference type="InterPro" id="IPR027417">
    <property type="entry name" value="P-loop_NTPase"/>
</dbReference>
<organism evidence="8 9">
    <name type="scientific">Aromatoleum buckelii</name>
    <dbReference type="NCBI Taxonomy" id="200254"/>
    <lineage>
        <taxon>Bacteria</taxon>
        <taxon>Pseudomonadati</taxon>
        <taxon>Pseudomonadota</taxon>
        <taxon>Betaproteobacteria</taxon>
        <taxon>Rhodocyclales</taxon>
        <taxon>Rhodocyclaceae</taxon>
        <taxon>Aromatoleum</taxon>
    </lineage>
</organism>
<dbReference type="PRINTS" id="PR01590">
    <property type="entry name" value="HTHFIS"/>
</dbReference>
<comment type="caution">
    <text evidence="8">The sequence shown here is derived from an EMBL/GenBank/DDBJ whole genome shotgun (WGS) entry which is preliminary data.</text>
</comment>
<evidence type="ECO:0000313" key="9">
    <source>
        <dbReference type="Proteomes" id="UP000601990"/>
    </source>
</evidence>
<dbReference type="SUPFAM" id="SSF52540">
    <property type="entry name" value="P-loop containing nucleoside triphosphate hydrolases"/>
    <property type="match status" value="1"/>
</dbReference>
<reference evidence="8" key="1">
    <citation type="submission" date="2019-12" db="EMBL/GenBank/DDBJ databases">
        <title>Comparative genomics gives insights into the taxonomy of the Azoarcus-Aromatoleum group and reveals separate origins of nif in the plant-associated Azoarcus and non-plant-associated Aromatoleum sub-groups.</title>
        <authorList>
            <person name="Lafos M."/>
            <person name="Maluk M."/>
            <person name="Batista M."/>
            <person name="Junghare M."/>
            <person name="Carmona M."/>
            <person name="Faoro H."/>
            <person name="Cruz L.M."/>
            <person name="Battistoni F."/>
            <person name="De Souza E."/>
            <person name="Pedrosa F."/>
            <person name="Chen W.-M."/>
            <person name="Poole P.S."/>
            <person name="Dixon R.A."/>
            <person name="James E.K."/>
        </authorList>
    </citation>
    <scope>NUCLEOTIDE SEQUENCE</scope>
    <source>
        <strain evidence="8">U120</strain>
    </source>
</reference>
<dbReference type="PROSITE" id="PS50110">
    <property type="entry name" value="RESPONSE_REGULATORY"/>
    <property type="match status" value="1"/>
</dbReference>
<dbReference type="Pfam" id="PF25601">
    <property type="entry name" value="AAA_lid_14"/>
    <property type="match status" value="1"/>
</dbReference>
<gene>
    <name evidence="8" type="ORF">GO608_08170</name>
</gene>
<keyword evidence="9" id="KW-1185">Reference proteome</keyword>
<accession>A0ABX1MZ57</accession>
<feature type="domain" description="Sigma-54 factor interaction" evidence="6">
    <location>
        <begin position="139"/>
        <end position="368"/>
    </location>
</feature>
<dbReference type="PROSITE" id="PS00675">
    <property type="entry name" value="SIGMA54_INTERACT_1"/>
    <property type="match status" value="1"/>
</dbReference>
<dbReference type="CDD" id="cd00009">
    <property type="entry name" value="AAA"/>
    <property type="match status" value="1"/>
</dbReference>
<dbReference type="InterPro" id="IPR003593">
    <property type="entry name" value="AAA+_ATPase"/>
</dbReference>
<dbReference type="Gene3D" id="3.40.50.2300">
    <property type="match status" value="1"/>
</dbReference>
<keyword evidence="4" id="KW-0804">Transcription</keyword>
<dbReference type="Pfam" id="PF00072">
    <property type="entry name" value="Response_reg"/>
    <property type="match status" value="1"/>
</dbReference>
<dbReference type="InterPro" id="IPR002197">
    <property type="entry name" value="HTH_Fis"/>
</dbReference>
<dbReference type="SMART" id="SM00448">
    <property type="entry name" value="REC"/>
    <property type="match status" value="1"/>
</dbReference>
<dbReference type="PROSITE" id="PS00688">
    <property type="entry name" value="SIGMA54_INTERACT_3"/>
    <property type="match status" value="1"/>
</dbReference>
<dbReference type="EMBL" id="WTVH01000012">
    <property type="protein sequence ID" value="NMF93302.1"/>
    <property type="molecule type" value="Genomic_DNA"/>
</dbReference>
<keyword evidence="1" id="KW-0547">Nucleotide-binding</keyword>
<feature type="domain" description="Response regulatory" evidence="7">
    <location>
        <begin position="10"/>
        <end position="125"/>
    </location>
</feature>
<evidence type="ECO:0000259" key="6">
    <source>
        <dbReference type="PROSITE" id="PS50045"/>
    </source>
</evidence>
<dbReference type="Proteomes" id="UP000601990">
    <property type="component" value="Unassembled WGS sequence"/>
</dbReference>
<evidence type="ECO:0000256" key="4">
    <source>
        <dbReference type="ARBA" id="ARBA00023163"/>
    </source>
</evidence>
<feature type="modified residue" description="4-aspartylphosphate" evidence="5">
    <location>
        <position position="59"/>
    </location>
</feature>
<evidence type="ECO:0000256" key="5">
    <source>
        <dbReference type="PROSITE-ProRule" id="PRU00169"/>
    </source>
</evidence>
<dbReference type="Pfam" id="PF02954">
    <property type="entry name" value="HTH_8"/>
    <property type="match status" value="1"/>
</dbReference>
<dbReference type="InterPro" id="IPR025662">
    <property type="entry name" value="Sigma_54_int_dom_ATP-bd_1"/>
</dbReference>
<dbReference type="InterPro" id="IPR025944">
    <property type="entry name" value="Sigma_54_int_dom_CS"/>
</dbReference>
<dbReference type="InterPro" id="IPR058031">
    <property type="entry name" value="AAA_lid_NorR"/>
</dbReference>
<evidence type="ECO:0000256" key="2">
    <source>
        <dbReference type="ARBA" id="ARBA00022840"/>
    </source>
</evidence>
<sequence>MANPSETRSRLCLIEDDEIIGESLTDRFRLEGFDVDWCRTGIEARAALATHRHAVVVSDIRLPDCNGGELFLDLLASVPMLPPFLFMTAFGSIDRAVELIKAGAADYITKPFDPDALVAKVRALAEGYGAGQILAGAEVLGVSPAMRRIAESLPRLARHADSLLITGESGVGKEHVARLFHRYAAGPQAPFVAVNCAAIPDTLLEAELFGYEKGAFTGATKARRGYFEQAGGGTVFLDEIGDMPLSMQAKLLRVLQEHRLQRLGGEAPIAIEFHLVCATHCDLRAMVDEGRFRDDLYYRIHVIHLRIPPLRERREDIPWFVHHFVDAFNRAHPEEKRRIDPRTEEALTRYAWPGNVRELKHAVERACILSPGPLLGADAFFGEGLDAGPDQPPPSRPLADYLMDCERDYLRMVLEQHGGHMTRSAEALGITRKTLWEKLRRLGLQAREDL</sequence>